<feature type="domain" description="PTS EIIA type-2" evidence="3">
    <location>
        <begin position="85"/>
        <end position="228"/>
    </location>
</feature>
<dbReference type="InterPro" id="IPR009061">
    <property type="entry name" value="DNA-bd_dom_put_sf"/>
</dbReference>
<evidence type="ECO:0000256" key="2">
    <source>
        <dbReference type="SAM" id="MobiDB-lite"/>
    </source>
</evidence>
<dbReference type="InterPro" id="IPR002178">
    <property type="entry name" value="PTS_EIIA_type-2_dom"/>
</dbReference>
<comment type="similarity">
    <text evidence="1">Belongs to the EUO family.</text>
</comment>
<evidence type="ECO:0000313" key="5">
    <source>
        <dbReference type="Proteomes" id="UP000001505"/>
    </source>
</evidence>
<feature type="region of interest" description="Disordered" evidence="2">
    <location>
        <begin position="53"/>
        <end position="78"/>
    </location>
</feature>
<dbReference type="SUPFAM" id="SSF46955">
    <property type="entry name" value="Putative DNA-binding domain"/>
    <property type="match status" value="1"/>
</dbReference>
<keyword evidence="5" id="KW-1185">Reference proteome</keyword>
<dbReference type="AlphaFoldDB" id="D6YU09"/>
<organism evidence="4 5">
    <name type="scientific">Waddlia chondrophila (strain ATCC VR-1470 / WSU 86-1044)</name>
    <dbReference type="NCBI Taxonomy" id="716544"/>
    <lineage>
        <taxon>Bacteria</taxon>
        <taxon>Pseudomonadati</taxon>
        <taxon>Chlamydiota</taxon>
        <taxon>Chlamydiia</taxon>
        <taxon>Parachlamydiales</taxon>
        <taxon>Waddliaceae</taxon>
        <taxon>Waddlia</taxon>
    </lineage>
</organism>
<dbReference type="SUPFAM" id="SSF55804">
    <property type="entry name" value="Phoshotransferase/anion transport protein"/>
    <property type="match status" value="1"/>
</dbReference>
<dbReference type="Pfam" id="PF12728">
    <property type="entry name" value="HTH_17"/>
    <property type="match status" value="1"/>
</dbReference>
<protein>
    <submittedName>
        <fullName evidence="4">PTS system IIA protein</fullName>
    </submittedName>
</protein>
<dbReference type="InterPro" id="IPR010093">
    <property type="entry name" value="SinI_DNA-bd"/>
</dbReference>
<name>D6YU09_WADCW</name>
<dbReference type="EMBL" id="CP001928">
    <property type="protein sequence ID" value="ADI37620.1"/>
    <property type="molecule type" value="Genomic_DNA"/>
</dbReference>
<sequence>MDLKIKDVADLLNVSETTIRRWLTDGKIPAYKINHQYRFNRLEIENWVMGQRVNHPPHSNTLHEKKESSSETQTKGGRKQFSLYRAAHQGEILTDIAGTTKEEVIRGTMQRIAKNLNLDPEIASELLLQREKLQSTALNHGIALPHSRESIIRAGKDAVFIVFPHQPLDYGALDGEPVHTLFFLFASDDKNHLHLLAKIAHLSIQEETREFLKTCPSKEKLLLFIKEWEGSIQKVLDA</sequence>
<dbReference type="KEGG" id="wch:wcw_0245"/>
<dbReference type="Gene3D" id="1.10.1660.10">
    <property type="match status" value="1"/>
</dbReference>
<dbReference type="STRING" id="716544.wcw_0245"/>
<evidence type="ECO:0000259" key="3">
    <source>
        <dbReference type="PROSITE" id="PS51094"/>
    </source>
</evidence>
<dbReference type="Proteomes" id="UP000001505">
    <property type="component" value="Chromosome"/>
</dbReference>
<evidence type="ECO:0000313" key="4">
    <source>
        <dbReference type="EMBL" id="ADI37620.1"/>
    </source>
</evidence>
<dbReference type="NCBIfam" id="TIGR01764">
    <property type="entry name" value="excise"/>
    <property type="match status" value="1"/>
</dbReference>
<gene>
    <name evidence="4" type="primary">ptsN1</name>
    <name evidence="4" type="ordered locus">wcw_0245</name>
</gene>
<evidence type="ECO:0000256" key="1">
    <source>
        <dbReference type="ARBA" id="ARBA00007034"/>
    </source>
</evidence>
<reference evidence="4 5" key="1">
    <citation type="journal article" date="2010" name="PLoS ONE">
        <title>The Waddlia genome: a window into chlamydial biology.</title>
        <authorList>
            <person name="Bertelli C."/>
            <person name="Collyn F."/>
            <person name="Croxatto A."/>
            <person name="Ruckert C."/>
            <person name="Polkinghorne A."/>
            <person name="Kebbi-Beghdadi C."/>
            <person name="Goesmann A."/>
            <person name="Vaughan L."/>
            <person name="Greub G."/>
        </authorList>
    </citation>
    <scope>NUCLEOTIDE SEQUENCE [LARGE SCALE GENOMIC DNA]</scope>
    <source>
        <strain evidence="5">ATCC VR-1470 / WSU 86-1044</strain>
    </source>
</reference>
<dbReference type="InterPro" id="IPR016152">
    <property type="entry name" value="PTrfase/Anion_transptr"/>
</dbReference>
<dbReference type="CDD" id="cd00211">
    <property type="entry name" value="PTS_IIA_fru"/>
    <property type="match status" value="1"/>
</dbReference>
<dbReference type="OrthoDB" id="95460at2"/>
<dbReference type="RefSeq" id="WP_013181348.1">
    <property type="nucleotide sequence ID" value="NC_014225.1"/>
</dbReference>
<dbReference type="GO" id="GO:0030295">
    <property type="term" value="F:protein kinase activator activity"/>
    <property type="evidence" value="ECO:0007669"/>
    <property type="project" value="TreeGrafter"/>
</dbReference>
<proteinExistence type="inferred from homology"/>
<dbReference type="PROSITE" id="PS51094">
    <property type="entry name" value="PTS_EIIA_TYPE_2"/>
    <property type="match status" value="1"/>
</dbReference>
<dbReference type="PANTHER" id="PTHR47738:SF1">
    <property type="entry name" value="NITROGEN REGULATORY PROTEIN"/>
    <property type="match status" value="1"/>
</dbReference>
<dbReference type="InterPro" id="IPR051541">
    <property type="entry name" value="PTS_SugarTrans_NitroReg"/>
</dbReference>
<dbReference type="eggNOG" id="COG1762">
    <property type="taxonomic scope" value="Bacteria"/>
</dbReference>
<dbReference type="PANTHER" id="PTHR47738">
    <property type="entry name" value="PTS SYSTEM FRUCTOSE-LIKE EIIA COMPONENT-RELATED"/>
    <property type="match status" value="1"/>
</dbReference>
<dbReference type="InterPro" id="IPR041657">
    <property type="entry name" value="HTH_17"/>
</dbReference>
<dbReference type="GO" id="GO:0003677">
    <property type="term" value="F:DNA binding"/>
    <property type="evidence" value="ECO:0007669"/>
    <property type="project" value="InterPro"/>
</dbReference>
<dbReference type="Gene3D" id="3.40.930.10">
    <property type="entry name" value="Mannitol-specific EII, Chain A"/>
    <property type="match status" value="1"/>
</dbReference>
<dbReference type="HOGENOM" id="CLU_072531_1_2_0"/>
<dbReference type="Pfam" id="PF00359">
    <property type="entry name" value="PTS_EIIA_2"/>
    <property type="match status" value="1"/>
</dbReference>
<accession>D6YU09</accession>